<gene>
    <name evidence="1" type="ORF">CU098_008505</name>
</gene>
<keyword evidence="2" id="KW-1185">Reference proteome</keyword>
<dbReference type="AlphaFoldDB" id="A0A367IPS2"/>
<protein>
    <submittedName>
        <fullName evidence="1">Uncharacterized protein</fullName>
    </submittedName>
</protein>
<evidence type="ECO:0000313" key="1">
    <source>
        <dbReference type="EMBL" id="RCH79653.1"/>
    </source>
</evidence>
<dbReference type="Proteomes" id="UP000253551">
    <property type="component" value="Unassembled WGS sequence"/>
</dbReference>
<name>A0A367IPS2_RHIST</name>
<sequence length="50" mass="5906">MKNSYIDSHNHPIAIDKTIYHAYRKTNGDHTDAEITYKTKPNSEICERKR</sequence>
<accession>A0A367IPS2</accession>
<organism evidence="1 2">
    <name type="scientific">Rhizopus stolonifer</name>
    <name type="common">Rhizopus nigricans</name>
    <dbReference type="NCBI Taxonomy" id="4846"/>
    <lineage>
        <taxon>Eukaryota</taxon>
        <taxon>Fungi</taxon>
        <taxon>Fungi incertae sedis</taxon>
        <taxon>Mucoromycota</taxon>
        <taxon>Mucoromycotina</taxon>
        <taxon>Mucoromycetes</taxon>
        <taxon>Mucorales</taxon>
        <taxon>Mucorineae</taxon>
        <taxon>Rhizopodaceae</taxon>
        <taxon>Rhizopus</taxon>
    </lineage>
</organism>
<evidence type="ECO:0000313" key="2">
    <source>
        <dbReference type="Proteomes" id="UP000253551"/>
    </source>
</evidence>
<reference evidence="1 2" key="1">
    <citation type="journal article" date="2018" name="G3 (Bethesda)">
        <title>Phylogenetic and Phylogenomic Definition of Rhizopus Species.</title>
        <authorList>
            <person name="Gryganskyi A.P."/>
            <person name="Golan J."/>
            <person name="Dolatabadi S."/>
            <person name="Mondo S."/>
            <person name="Robb S."/>
            <person name="Idnurm A."/>
            <person name="Muszewska A."/>
            <person name="Steczkiewicz K."/>
            <person name="Masonjones S."/>
            <person name="Liao H.L."/>
            <person name="Gajdeczka M.T."/>
            <person name="Anike F."/>
            <person name="Vuek A."/>
            <person name="Anishchenko I.M."/>
            <person name="Voigt K."/>
            <person name="de Hoog G.S."/>
            <person name="Smith M.E."/>
            <person name="Heitman J."/>
            <person name="Vilgalys R."/>
            <person name="Stajich J.E."/>
        </authorList>
    </citation>
    <scope>NUCLEOTIDE SEQUENCE [LARGE SCALE GENOMIC DNA]</scope>
    <source>
        <strain evidence="1 2">LSU 92-RS-03</strain>
    </source>
</reference>
<proteinExistence type="predicted"/>
<dbReference type="EMBL" id="PJQM01006453">
    <property type="protein sequence ID" value="RCH79653.1"/>
    <property type="molecule type" value="Genomic_DNA"/>
</dbReference>
<comment type="caution">
    <text evidence="1">The sequence shown here is derived from an EMBL/GenBank/DDBJ whole genome shotgun (WGS) entry which is preliminary data.</text>
</comment>